<gene>
    <name evidence="3" type="ORF">CEJ86_09950</name>
</gene>
<proteinExistence type="predicted"/>
<dbReference type="Proteomes" id="UP000231987">
    <property type="component" value="Unassembled WGS sequence"/>
</dbReference>
<organism evidence="3 4">
    <name type="scientific">Rhizobium meliloti</name>
    <name type="common">Ensifer meliloti</name>
    <name type="synonym">Sinorhizobium meliloti</name>
    <dbReference type="NCBI Taxonomy" id="382"/>
    <lineage>
        <taxon>Bacteria</taxon>
        <taxon>Pseudomonadati</taxon>
        <taxon>Pseudomonadota</taxon>
        <taxon>Alphaproteobacteria</taxon>
        <taxon>Hyphomicrobiales</taxon>
        <taxon>Rhizobiaceae</taxon>
        <taxon>Sinorhizobium/Ensifer group</taxon>
        <taxon>Sinorhizobium</taxon>
    </lineage>
</organism>
<feature type="region of interest" description="Disordered" evidence="1">
    <location>
        <begin position="1"/>
        <end position="84"/>
    </location>
</feature>
<dbReference type="RefSeq" id="WP_100671543.1">
    <property type="nucleotide sequence ID" value="NZ_NJGD01000003.1"/>
</dbReference>
<evidence type="ECO:0000256" key="1">
    <source>
        <dbReference type="SAM" id="MobiDB-lite"/>
    </source>
</evidence>
<name>A0A2J0Z659_RHIML</name>
<keyword evidence="2" id="KW-0472">Membrane</keyword>
<sequence length="122" mass="12473">MAGEQESMPIRTGLAPGGAAEPDDHVADAGDSGSGAPYLGEVDRARPDPPQPHPRNLSGGDGKVAMTLTNTPTEAGAEANDATGGEYWNRVLGDNTNAGTLRFLAAVGLFVLIAAALFWLVS</sequence>
<evidence type="ECO:0000256" key="2">
    <source>
        <dbReference type="SAM" id="Phobius"/>
    </source>
</evidence>
<comment type="caution">
    <text evidence="3">The sequence shown here is derived from an EMBL/GenBank/DDBJ whole genome shotgun (WGS) entry which is preliminary data.</text>
</comment>
<evidence type="ECO:0000313" key="3">
    <source>
        <dbReference type="EMBL" id="PJR15997.1"/>
    </source>
</evidence>
<dbReference type="AlphaFoldDB" id="A0A2J0Z659"/>
<keyword evidence="2" id="KW-0812">Transmembrane</keyword>
<dbReference type="EMBL" id="NJGD01000003">
    <property type="protein sequence ID" value="PJR15997.1"/>
    <property type="molecule type" value="Genomic_DNA"/>
</dbReference>
<accession>A0A2J0Z659</accession>
<keyword evidence="2" id="KW-1133">Transmembrane helix</keyword>
<protein>
    <submittedName>
        <fullName evidence="3">Uncharacterized protein</fullName>
    </submittedName>
</protein>
<reference evidence="3 4" key="1">
    <citation type="submission" date="2017-06" db="EMBL/GenBank/DDBJ databases">
        <title>Ensifer strains isolated from leguminous trees and herbs display diverse denitrification phenotypes with some acting as strong N2O sinks.</title>
        <authorList>
            <person name="Woliy K."/>
            <person name="Mania D."/>
            <person name="Bakken L.R."/>
            <person name="Frostegard A."/>
        </authorList>
    </citation>
    <scope>NUCLEOTIDE SEQUENCE [LARGE SCALE GENOMIC DNA]</scope>
    <source>
        <strain evidence="3 4">AC50a</strain>
    </source>
</reference>
<evidence type="ECO:0000313" key="4">
    <source>
        <dbReference type="Proteomes" id="UP000231987"/>
    </source>
</evidence>
<feature type="transmembrane region" description="Helical" evidence="2">
    <location>
        <begin position="100"/>
        <end position="121"/>
    </location>
</feature>